<dbReference type="RefSeq" id="XP_024340634.1">
    <property type="nucleotide sequence ID" value="XM_024482353.1"/>
</dbReference>
<dbReference type="Proteomes" id="UP000194127">
    <property type="component" value="Unassembled WGS sequence"/>
</dbReference>
<evidence type="ECO:0000256" key="1">
    <source>
        <dbReference type="SAM" id="MobiDB-lite"/>
    </source>
</evidence>
<dbReference type="AlphaFoldDB" id="A0A1X6N5Q0"/>
<dbReference type="EMBL" id="KZ110594">
    <property type="protein sequence ID" value="OSX63840.1"/>
    <property type="molecule type" value="Genomic_DNA"/>
</dbReference>
<feature type="region of interest" description="Disordered" evidence="1">
    <location>
        <begin position="46"/>
        <end position="116"/>
    </location>
</feature>
<protein>
    <submittedName>
        <fullName evidence="3">Uncharacterized protein</fullName>
    </submittedName>
</protein>
<gene>
    <name evidence="3" type="ORF">POSPLADRAFT_1069506</name>
</gene>
<reference evidence="3 4" key="1">
    <citation type="submission" date="2017-04" db="EMBL/GenBank/DDBJ databases">
        <title>Genome Sequence of the Model Brown-Rot Fungus Postia placenta SB12.</title>
        <authorList>
            <consortium name="DOE Joint Genome Institute"/>
            <person name="Gaskell J."/>
            <person name="Kersten P."/>
            <person name="Larrondo L.F."/>
            <person name="Canessa P."/>
            <person name="Martinez D."/>
            <person name="Hibbett D."/>
            <person name="Schmoll M."/>
            <person name="Kubicek C.P."/>
            <person name="Martinez A.T."/>
            <person name="Yadav J."/>
            <person name="Master E."/>
            <person name="Magnuson J.K."/>
            <person name="James T."/>
            <person name="Yaver D."/>
            <person name="Berka R."/>
            <person name="Labutti K."/>
            <person name="Lipzen A."/>
            <person name="Aerts A."/>
            <person name="Barry K."/>
            <person name="Henrissat B."/>
            <person name="Blanchette R."/>
            <person name="Grigoriev I."/>
            <person name="Cullen D."/>
        </authorList>
    </citation>
    <scope>NUCLEOTIDE SEQUENCE [LARGE SCALE GENOMIC DNA]</scope>
    <source>
        <strain evidence="3 4">MAD-698-R-SB12</strain>
    </source>
</reference>
<accession>A0A1X6N5Q0</accession>
<feature type="signal peptide" evidence="2">
    <location>
        <begin position="1"/>
        <end position="20"/>
    </location>
</feature>
<feature type="chain" id="PRO_5010862828" evidence="2">
    <location>
        <begin position="21"/>
        <end position="116"/>
    </location>
</feature>
<keyword evidence="4" id="KW-1185">Reference proteome</keyword>
<proteinExistence type="predicted"/>
<evidence type="ECO:0000256" key="2">
    <source>
        <dbReference type="SAM" id="SignalP"/>
    </source>
</evidence>
<evidence type="ECO:0000313" key="3">
    <source>
        <dbReference type="EMBL" id="OSX63840.1"/>
    </source>
</evidence>
<dbReference type="GeneID" id="36327303"/>
<keyword evidence="2" id="KW-0732">Signal</keyword>
<evidence type="ECO:0000313" key="4">
    <source>
        <dbReference type="Proteomes" id="UP000194127"/>
    </source>
</evidence>
<name>A0A1X6N5Q0_9APHY</name>
<organism evidence="3 4">
    <name type="scientific">Postia placenta MAD-698-R-SB12</name>
    <dbReference type="NCBI Taxonomy" id="670580"/>
    <lineage>
        <taxon>Eukaryota</taxon>
        <taxon>Fungi</taxon>
        <taxon>Dikarya</taxon>
        <taxon>Basidiomycota</taxon>
        <taxon>Agaricomycotina</taxon>
        <taxon>Agaricomycetes</taxon>
        <taxon>Polyporales</taxon>
        <taxon>Adustoporiaceae</taxon>
        <taxon>Rhodonia</taxon>
    </lineage>
</organism>
<sequence>MQFLRLLAALFPLTILGAAALPKPIADVAVVGEDVSDASNNILWSSKEREDFVTDGQNNNGWSRREDDVTDGQNNNGWSRREDDVTDGQNNNGWSRRDDYVTDGQDNNGWTRRGDA</sequence>